<proteinExistence type="predicted"/>
<evidence type="ECO:0000256" key="1">
    <source>
        <dbReference type="SAM" id="MobiDB-lite"/>
    </source>
</evidence>
<dbReference type="Ensembl" id="ENSPSMT00000023366.1">
    <property type="protein sequence ID" value="ENSPSMP00000020161.1"/>
    <property type="gene ID" value="ENSPSMG00000014243.1"/>
</dbReference>
<evidence type="ECO:0000313" key="3">
    <source>
        <dbReference type="Proteomes" id="UP000694414"/>
    </source>
</evidence>
<feature type="region of interest" description="Disordered" evidence="1">
    <location>
        <begin position="1"/>
        <end position="73"/>
    </location>
</feature>
<evidence type="ECO:0000313" key="2">
    <source>
        <dbReference type="Ensembl" id="ENSPSMP00000020161.1"/>
    </source>
</evidence>
<accession>A0A8C8ZYV9</accession>
<keyword evidence="3" id="KW-1185">Reference proteome</keyword>
<reference evidence="2" key="1">
    <citation type="submission" date="2025-08" db="UniProtKB">
        <authorList>
            <consortium name="Ensembl"/>
        </authorList>
    </citation>
    <scope>IDENTIFICATION</scope>
</reference>
<feature type="compositionally biased region" description="Low complexity" evidence="1">
    <location>
        <begin position="26"/>
        <end position="51"/>
    </location>
</feature>
<organism evidence="2 3">
    <name type="scientific">Prolemur simus</name>
    <name type="common">Greater bamboo lemur</name>
    <name type="synonym">Hapalemur simus</name>
    <dbReference type="NCBI Taxonomy" id="1328070"/>
    <lineage>
        <taxon>Eukaryota</taxon>
        <taxon>Metazoa</taxon>
        <taxon>Chordata</taxon>
        <taxon>Craniata</taxon>
        <taxon>Vertebrata</taxon>
        <taxon>Euteleostomi</taxon>
        <taxon>Mammalia</taxon>
        <taxon>Eutheria</taxon>
        <taxon>Euarchontoglires</taxon>
        <taxon>Primates</taxon>
        <taxon>Strepsirrhini</taxon>
        <taxon>Lemuriformes</taxon>
        <taxon>Lemuridae</taxon>
        <taxon>Prolemur</taxon>
    </lineage>
</organism>
<reference evidence="2" key="2">
    <citation type="submission" date="2025-09" db="UniProtKB">
        <authorList>
            <consortium name="Ensembl"/>
        </authorList>
    </citation>
    <scope>IDENTIFICATION</scope>
</reference>
<dbReference type="AlphaFoldDB" id="A0A8C8ZYV9"/>
<dbReference type="GeneTree" id="ENSGT00910000146794"/>
<dbReference type="Proteomes" id="UP000694414">
    <property type="component" value="Unplaced"/>
</dbReference>
<sequence>MDYPSLRGLQRQSLVLPPRGPGRIAGSLSLRRLLGSPTRTRTPSSSRWTPRIGDWRPPGSGPPVGSPEQTHGDRCGYAAGCPGMGAGQPAGAVGLALPGGARWPPIGRHYSPPLSPHPLATSGQPNRLRRSAGVYKRAQEPRQAPHCASASLGAQLSSPPP</sequence>
<protein>
    <submittedName>
        <fullName evidence="2">Uncharacterized protein</fullName>
    </submittedName>
</protein>
<feature type="region of interest" description="Disordered" evidence="1">
    <location>
        <begin position="104"/>
        <end position="161"/>
    </location>
</feature>
<name>A0A8C8ZYV9_PROSS</name>
<feature type="compositionally biased region" description="Polar residues" evidence="1">
    <location>
        <begin position="152"/>
        <end position="161"/>
    </location>
</feature>